<proteinExistence type="predicted"/>
<accession>A2EYC9</accession>
<name>A2EYC9_TRIV3</name>
<dbReference type="KEGG" id="tva:4760193"/>
<protein>
    <submittedName>
        <fullName evidence="2">Uncharacterized protein</fullName>
    </submittedName>
</protein>
<dbReference type="InterPro" id="IPR036770">
    <property type="entry name" value="Ankyrin_rpt-contain_sf"/>
</dbReference>
<dbReference type="VEuPathDB" id="TrichDB:TVAG_054540"/>
<dbReference type="Proteomes" id="UP000001542">
    <property type="component" value="Unassembled WGS sequence"/>
</dbReference>
<dbReference type="InterPro" id="IPR002110">
    <property type="entry name" value="Ankyrin_rpt"/>
</dbReference>
<feature type="repeat" description="ANK" evidence="1">
    <location>
        <begin position="7"/>
        <end position="48"/>
    </location>
</feature>
<sequence>MNKTDSQGQTPLHILVNQHNLSPSQQDKAFQICDMLIVKGAKIDAKDKAGKTPYDYIRKKDYPDLKKRLRNQ</sequence>
<dbReference type="Pfam" id="PF00023">
    <property type="entry name" value="Ank"/>
    <property type="match status" value="1"/>
</dbReference>
<dbReference type="PROSITE" id="PS50088">
    <property type="entry name" value="ANK_REPEAT"/>
    <property type="match status" value="1"/>
</dbReference>
<keyword evidence="1" id="KW-0040">ANK repeat</keyword>
<dbReference type="InParanoid" id="A2EYC9"/>
<dbReference type="SMR" id="A2EYC9"/>
<dbReference type="EMBL" id="DS113539">
    <property type="protein sequence ID" value="EAY02356.1"/>
    <property type="molecule type" value="Genomic_DNA"/>
</dbReference>
<dbReference type="AlphaFoldDB" id="A2EYC9"/>
<evidence type="ECO:0000313" key="3">
    <source>
        <dbReference type="Proteomes" id="UP000001542"/>
    </source>
</evidence>
<gene>
    <name evidence="2" type="ORF">TVAG_054540</name>
</gene>
<evidence type="ECO:0000256" key="1">
    <source>
        <dbReference type="PROSITE-ProRule" id="PRU00023"/>
    </source>
</evidence>
<keyword evidence="3" id="KW-1185">Reference proteome</keyword>
<dbReference type="VEuPathDB" id="TrichDB:TVAGG3_0774090"/>
<organism evidence="2 3">
    <name type="scientific">Trichomonas vaginalis (strain ATCC PRA-98 / G3)</name>
    <dbReference type="NCBI Taxonomy" id="412133"/>
    <lineage>
        <taxon>Eukaryota</taxon>
        <taxon>Metamonada</taxon>
        <taxon>Parabasalia</taxon>
        <taxon>Trichomonadida</taxon>
        <taxon>Trichomonadidae</taxon>
        <taxon>Trichomonas</taxon>
    </lineage>
</organism>
<reference evidence="2" key="2">
    <citation type="journal article" date="2007" name="Science">
        <title>Draft genome sequence of the sexually transmitted pathogen Trichomonas vaginalis.</title>
        <authorList>
            <person name="Carlton J.M."/>
            <person name="Hirt R.P."/>
            <person name="Silva J.C."/>
            <person name="Delcher A.L."/>
            <person name="Schatz M."/>
            <person name="Zhao Q."/>
            <person name="Wortman J.R."/>
            <person name="Bidwell S.L."/>
            <person name="Alsmark U.C.M."/>
            <person name="Besteiro S."/>
            <person name="Sicheritz-Ponten T."/>
            <person name="Noel C.J."/>
            <person name="Dacks J.B."/>
            <person name="Foster P.G."/>
            <person name="Simillion C."/>
            <person name="Van de Peer Y."/>
            <person name="Miranda-Saavedra D."/>
            <person name="Barton G.J."/>
            <person name="Westrop G.D."/>
            <person name="Mueller S."/>
            <person name="Dessi D."/>
            <person name="Fiori P.L."/>
            <person name="Ren Q."/>
            <person name="Paulsen I."/>
            <person name="Zhang H."/>
            <person name="Bastida-Corcuera F.D."/>
            <person name="Simoes-Barbosa A."/>
            <person name="Brown M.T."/>
            <person name="Hayes R.D."/>
            <person name="Mukherjee M."/>
            <person name="Okumura C.Y."/>
            <person name="Schneider R."/>
            <person name="Smith A.J."/>
            <person name="Vanacova S."/>
            <person name="Villalvazo M."/>
            <person name="Haas B.J."/>
            <person name="Pertea M."/>
            <person name="Feldblyum T.V."/>
            <person name="Utterback T.R."/>
            <person name="Shu C.L."/>
            <person name="Osoegawa K."/>
            <person name="de Jong P.J."/>
            <person name="Hrdy I."/>
            <person name="Horvathova L."/>
            <person name="Zubacova Z."/>
            <person name="Dolezal P."/>
            <person name="Malik S.B."/>
            <person name="Logsdon J.M. Jr."/>
            <person name="Henze K."/>
            <person name="Gupta A."/>
            <person name="Wang C.C."/>
            <person name="Dunne R.L."/>
            <person name="Upcroft J.A."/>
            <person name="Upcroft P."/>
            <person name="White O."/>
            <person name="Salzberg S.L."/>
            <person name="Tang P."/>
            <person name="Chiu C.-H."/>
            <person name="Lee Y.-S."/>
            <person name="Embley T.M."/>
            <person name="Coombs G.H."/>
            <person name="Mottram J.C."/>
            <person name="Tachezy J."/>
            <person name="Fraser-Liggett C.M."/>
            <person name="Johnson P.J."/>
        </authorList>
    </citation>
    <scope>NUCLEOTIDE SEQUENCE [LARGE SCALE GENOMIC DNA]</scope>
    <source>
        <strain evidence="2">G3</strain>
    </source>
</reference>
<dbReference type="RefSeq" id="XP_001330623.1">
    <property type="nucleotide sequence ID" value="XM_001330587.1"/>
</dbReference>
<dbReference type="Gene3D" id="1.25.40.20">
    <property type="entry name" value="Ankyrin repeat-containing domain"/>
    <property type="match status" value="1"/>
</dbReference>
<dbReference type="SUPFAM" id="SSF48403">
    <property type="entry name" value="Ankyrin repeat"/>
    <property type="match status" value="1"/>
</dbReference>
<reference evidence="2" key="1">
    <citation type="submission" date="2006-10" db="EMBL/GenBank/DDBJ databases">
        <authorList>
            <person name="Amadeo P."/>
            <person name="Zhao Q."/>
            <person name="Wortman J."/>
            <person name="Fraser-Liggett C."/>
            <person name="Carlton J."/>
        </authorList>
    </citation>
    <scope>NUCLEOTIDE SEQUENCE</scope>
    <source>
        <strain evidence="2">G3</strain>
    </source>
</reference>
<evidence type="ECO:0000313" key="2">
    <source>
        <dbReference type="EMBL" id="EAY02356.1"/>
    </source>
</evidence>